<accession>A0A223KPE9</accession>
<sequence length="67" mass="7707">MKNLTLFGKVNFGLGIIFFILGVLLFVQNFNEVFVFKDQYLSISLVCLGIALFFASYLQQKIRNKHS</sequence>
<name>A0A223KPE9_9BACI</name>
<keyword evidence="1" id="KW-1133">Transmembrane helix</keyword>
<dbReference type="AlphaFoldDB" id="A0A223KPE9"/>
<feature type="transmembrane region" description="Helical" evidence="1">
    <location>
        <begin position="40"/>
        <end position="58"/>
    </location>
</feature>
<keyword evidence="1" id="KW-0812">Transmembrane</keyword>
<dbReference type="RefSeq" id="WP_066411487.1">
    <property type="nucleotide sequence ID" value="NZ_CP018866.1"/>
</dbReference>
<keyword evidence="3" id="KW-1185">Reference proteome</keyword>
<dbReference type="Proteomes" id="UP000215224">
    <property type="component" value="Chromosome"/>
</dbReference>
<evidence type="ECO:0000313" key="3">
    <source>
        <dbReference type="Proteomes" id="UP000215224"/>
    </source>
</evidence>
<gene>
    <name evidence="2" type="ORF">BC6307_08000</name>
</gene>
<evidence type="ECO:0000313" key="2">
    <source>
        <dbReference type="EMBL" id="AST91224.1"/>
    </source>
</evidence>
<proteinExistence type="predicted"/>
<feature type="transmembrane region" description="Helical" evidence="1">
    <location>
        <begin position="12"/>
        <end position="28"/>
    </location>
</feature>
<evidence type="ECO:0000256" key="1">
    <source>
        <dbReference type="SAM" id="Phobius"/>
    </source>
</evidence>
<protein>
    <submittedName>
        <fullName evidence="2">Uncharacterized protein</fullName>
    </submittedName>
</protein>
<keyword evidence="1" id="KW-0472">Membrane</keyword>
<dbReference type="EMBL" id="CP018866">
    <property type="protein sequence ID" value="AST91224.1"/>
    <property type="molecule type" value="Genomic_DNA"/>
</dbReference>
<dbReference type="KEGG" id="bcoh:BC6307_08000"/>
<dbReference type="STRING" id="1314751.GCA_001591425_00441"/>
<organism evidence="2 3">
    <name type="scientific">Sutcliffiella cohnii</name>
    <dbReference type="NCBI Taxonomy" id="33932"/>
    <lineage>
        <taxon>Bacteria</taxon>
        <taxon>Bacillati</taxon>
        <taxon>Bacillota</taxon>
        <taxon>Bacilli</taxon>
        <taxon>Bacillales</taxon>
        <taxon>Bacillaceae</taxon>
        <taxon>Sutcliffiella</taxon>
    </lineage>
</organism>
<reference evidence="2 3" key="1">
    <citation type="submission" date="2016-12" db="EMBL/GenBank/DDBJ databases">
        <title>The whole genome sequencing and assembly of Bacillus cohnii DSM 6307T strain.</title>
        <authorList>
            <person name="Lee Y.-J."/>
            <person name="Yi H."/>
            <person name="Bahn Y.-S."/>
            <person name="Kim J.F."/>
            <person name="Lee D.-W."/>
        </authorList>
    </citation>
    <scope>NUCLEOTIDE SEQUENCE [LARGE SCALE GENOMIC DNA]</scope>
    <source>
        <strain evidence="2 3">DSM 6307</strain>
    </source>
</reference>